<dbReference type="Proteomes" id="UP000293583">
    <property type="component" value="Unassembled WGS sequence"/>
</dbReference>
<name>A0A4Q9BBJ5_9BACT</name>
<dbReference type="PANTHER" id="PTHR43280:SF2">
    <property type="entry name" value="HTH-TYPE TRANSCRIPTIONAL REGULATOR EXSA"/>
    <property type="match status" value="1"/>
</dbReference>
<dbReference type="Gene3D" id="1.10.10.60">
    <property type="entry name" value="Homeodomain-like"/>
    <property type="match status" value="1"/>
</dbReference>
<evidence type="ECO:0000256" key="2">
    <source>
        <dbReference type="ARBA" id="ARBA00023125"/>
    </source>
</evidence>
<evidence type="ECO:0000313" key="6">
    <source>
        <dbReference type="Proteomes" id="UP000293583"/>
    </source>
</evidence>
<dbReference type="InterPro" id="IPR009057">
    <property type="entry name" value="Homeodomain-like_sf"/>
</dbReference>
<sequence>MIIEYRKPSAALAPFVDHLWEKQVEDTGIIPYDIETIFPEDQTVLTYSLGKEYYRSHANTDLFQAINGIQLEGLHQAPNFYKHQPGIHIFGVKFRVGGLFAFLPSPISATNNESSTADTLLPDLPSLRLTNNFDERCETIEAYLLAHLIEKQAKKYLKLLLMLQELEGDSTSMPSSYKTLSRLFQEVIGISPKEYVQIKRINQSLALFASTKDIKSQDLADQLGYYDSAHFINEFKKYTGKTPKSLKNSLFDMKDSEFIDEFKQYISPEHLLHYTSIFHKNS</sequence>
<keyword evidence="3" id="KW-0804">Transcription</keyword>
<keyword evidence="1" id="KW-0805">Transcription regulation</keyword>
<dbReference type="OrthoDB" id="635259at2"/>
<proteinExistence type="predicted"/>
<comment type="caution">
    <text evidence="5">The sequence shown here is derived from an EMBL/GenBank/DDBJ whole genome shotgun (WGS) entry which is preliminary data.</text>
</comment>
<dbReference type="InterPro" id="IPR018060">
    <property type="entry name" value="HTH_AraC"/>
</dbReference>
<evidence type="ECO:0000259" key="4">
    <source>
        <dbReference type="PROSITE" id="PS01124"/>
    </source>
</evidence>
<gene>
    <name evidence="5" type="ORF">EWU20_07420</name>
</gene>
<dbReference type="InterPro" id="IPR046532">
    <property type="entry name" value="DUF6597"/>
</dbReference>
<dbReference type="Pfam" id="PF20240">
    <property type="entry name" value="DUF6597"/>
    <property type="match status" value="1"/>
</dbReference>
<dbReference type="SUPFAM" id="SSF46689">
    <property type="entry name" value="Homeodomain-like"/>
    <property type="match status" value="1"/>
</dbReference>
<dbReference type="EMBL" id="SEWY01000003">
    <property type="protein sequence ID" value="TBH73196.1"/>
    <property type="molecule type" value="Genomic_DNA"/>
</dbReference>
<protein>
    <submittedName>
        <fullName evidence="5">AraC family transcriptional regulator</fullName>
    </submittedName>
</protein>
<organism evidence="5 6">
    <name type="scientific">Aquirufa antheringensis</name>
    <dbReference type="NCBI Taxonomy" id="2516559"/>
    <lineage>
        <taxon>Bacteria</taxon>
        <taxon>Pseudomonadati</taxon>
        <taxon>Bacteroidota</taxon>
        <taxon>Cytophagia</taxon>
        <taxon>Cytophagales</taxon>
        <taxon>Flectobacillaceae</taxon>
        <taxon>Aquirufa</taxon>
    </lineage>
</organism>
<accession>A0A4Q9BBJ5</accession>
<reference evidence="5 6" key="1">
    <citation type="submission" date="2019-02" db="EMBL/GenBank/DDBJ databases">
        <title>Genome of a new Bacteroidetes strain.</title>
        <authorList>
            <person name="Pitt A."/>
        </authorList>
    </citation>
    <scope>NUCLEOTIDE SEQUENCE [LARGE SCALE GENOMIC DNA]</scope>
    <source>
        <strain evidence="5 6">103A-SOEBACH</strain>
    </source>
</reference>
<dbReference type="AlphaFoldDB" id="A0A4Q9BBJ5"/>
<feature type="domain" description="HTH araC/xylS-type" evidence="4">
    <location>
        <begin position="138"/>
        <end position="249"/>
    </location>
</feature>
<dbReference type="SMART" id="SM00342">
    <property type="entry name" value="HTH_ARAC"/>
    <property type="match status" value="1"/>
</dbReference>
<dbReference type="PROSITE" id="PS01124">
    <property type="entry name" value="HTH_ARAC_FAMILY_2"/>
    <property type="match status" value="1"/>
</dbReference>
<evidence type="ECO:0000256" key="3">
    <source>
        <dbReference type="ARBA" id="ARBA00023163"/>
    </source>
</evidence>
<evidence type="ECO:0000313" key="5">
    <source>
        <dbReference type="EMBL" id="TBH73196.1"/>
    </source>
</evidence>
<dbReference type="GO" id="GO:0003700">
    <property type="term" value="F:DNA-binding transcription factor activity"/>
    <property type="evidence" value="ECO:0007669"/>
    <property type="project" value="InterPro"/>
</dbReference>
<dbReference type="Pfam" id="PF12833">
    <property type="entry name" value="HTH_18"/>
    <property type="match status" value="1"/>
</dbReference>
<keyword evidence="2" id="KW-0238">DNA-binding</keyword>
<keyword evidence="6" id="KW-1185">Reference proteome</keyword>
<dbReference type="RefSeq" id="WP_130923321.1">
    <property type="nucleotide sequence ID" value="NZ_JAANOL010000001.1"/>
</dbReference>
<evidence type="ECO:0000256" key="1">
    <source>
        <dbReference type="ARBA" id="ARBA00023015"/>
    </source>
</evidence>
<dbReference type="GO" id="GO:0043565">
    <property type="term" value="F:sequence-specific DNA binding"/>
    <property type="evidence" value="ECO:0007669"/>
    <property type="project" value="InterPro"/>
</dbReference>
<dbReference type="PANTHER" id="PTHR43280">
    <property type="entry name" value="ARAC-FAMILY TRANSCRIPTIONAL REGULATOR"/>
    <property type="match status" value="1"/>
</dbReference>